<dbReference type="InterPro" id="IPR046347">
    <property type="entry name" value="bZIP_sf"/>
</dbReference>
<organism evidence="8 9">
    <name type="scientific">Thalassiosira pseudonana</name>
    <name type="common">Marine diatom</name>
    <name type="synonym">Cyclotella nana</name>
    <dbReference type="NCBI Taxonomy" id="35128"/>
    <lineage>
        <taxon>Eukaryota</taxon>
        <taxon>Sar</taxon>
        <taxon>Stramenopiles</taxon>
        <taxon>Ochrophyta</taxon>
        <taxon>Bacillariophyta</taxon>
        <taxon>Coscinodiscophyceae</taxon>
        <taxon>Thalassiosirophycidae</taxon>
        <taxon>Thalassiosirales</taxon>
        <taxon>Thalassiosiraceae</taxon>
        <taxon>Thalassiosira</taxon>
    </lineage>
</organism>
<dbReference type="EMBL" id="DS999417">
    <property type="protein sequence ID" value="EED86886.1"/>
    <property type="molecule type" value="Genomic_DNA"/>
</dbReference>
<dbReference type="KEGG" id="tps:THAPSDRAFT_10360"/>
<dbReference type="PANTHER" id="PTHR13044">
    <property type="entry name" value="ACTIVATING TRANSCRIPTION FACTOR ATF 4/5"/>
    <property type="match status" value="1"/>
</dbReference>
<evidence type="ECO:0000256" key="6">
    <source>
        <dbReference type="SAM" id="MobiDB-lite"/>
    </source>
</evidence>
<dbReference type="SUPFAM" id="SSF57959">
    <property type="entry name" value="Leucine zipper domain"/>
    <property type="match status" value="1"/>
</dbReference>
<sequence length="298" mass="32407">MGIVLDNGMPSSAPSEVAYPVNNLVPTSKILFGTTHCDDSFVMDQRLQESIDDSLLNEIDILDDILDYVPLSFDDGETTDDSGDANTINSFSPEEIASLLDTTIPTEIDFTSLNYLEPTPTDVDTSSSYTPVSPVSTTTSAPPLKKRGGSQQTAKEHFVAPTSVSSSYAISPTITSSAPPPSKKRRVGAAATATKEISLARQRRLEQNRRAAVESRRRKKIKEAELQRSFDHYTKTNHSLSMQNHELEKQILLAKQRLQEMSANGELNNGNISEVGAEVIAALPVSVPNPLSASFEHS</sequence>
<dbReference type="HOGENOM" id="CLU_935352_0_0_1"/>
<dbReference type="PaxDb" id="35128-Thaps10360"/>
<dbReference type="Gene3D" id="1.20.5.170">
    <property type="match status" value="1"/>
</dbReference>
<dbReference type="GO" id="GO:0003677">
    <property type="term" value="F:DNA binding"/>
    <property type="evidence" value="ECO:0007669"/>
    <property type="project" value="UniProtKB-KW"/>
</dbReference>
<dbReference type="PROSITE" id="PS00036">
    <property type="entry name" value="BZIP_BASIC"/>
    <property type="match status" value="1"/>
</dbReference>
<keyword evidence="2" id="KW-0805">Transcription regulation</keyword>
<keyword evidence="9" id="KW-1185">Reference proteome</keyword>
<dbReference type="RefSeq" id="XP_002296685.1">
    <property type="nucleotide sequence ID" value="XM_002296649.1"/>
</dbReference>
<dbReference type="Pfam" id="PF00170">
    <property type="entry name" value="bZIP_1"/>
    <property type="match status" value="1"/>
</dbReference>
<feature type="domain" description="BZIP" evidence="7">
    <location>
        <begin position="198"/>
        <end position="261"/>
    </location>
</feature>
<accession>B8LCF1</accession>
<reference evidence="8 9" key="1">
    <citation type="journal article" date="2004" name="Science">
        <title>The genome of the diatom Thalassiosira pseudonana: ecology, evolution, and metabolism.</title>
        <authorList>
            <person name="Armbrust E.V."/>
            <person name="Berges J.A."/>
            <person name="Bowler C."/>
            <person name="Green B.R."/>
            <person name="Martinez D."/>
            <person name="Putnam N.H."/>
            <person name="Zhou S."/>
            <person name="Allen A.E."/>
            <person name="Apt K.E."/>
            <person name="Bechner M."/>
            <person name="Brzezinski M.A."/>
            <person name="Chaal B.K."/>
            <person name="Chiovitti A."/>
            <person name="Davis A.K."/>
            <person name="Demarest M.S."/>
            <person name="Detter J.C."/>
            <person name="Glavina T."/>
            <person name="Goodstein D."/>
            <person name="Hadi M.Z."/>
            <person name="Hellsten U."/>
            <person name="Hildebrand M."/>
            <person name="Jenkins B.D."/>
            <person name="Jurka J."/>
            <person name="Kapitonov V.V."/>
            <person name="Kroger N."/>
            <person name="Lau W.W."/>
            <person name="Lane T.W."/>
            <person name="Larimer F.W."/>
            <person name="Lippmeier J.C."/>
            <person name="Lucas S."/>
            <person name="Medina M."/>
            <person name="Montsant A."/>
            <person name="Obornik M."/>
            <person name="Parker M.S."/>
            <person name="Palenik B."/>
            <person name="Pazour G.J."/>
            <person name="Richardson P.M."/>
            <person name="Rynearson T.A."/>
            <person name="Saito M.A."/>
            <person name="Schwartz D.C."/>
            <person name="Thamatrakoln K."/>
            <person name="Valentin K."/>
            <person name="Vardi A."/>
            <person name="Wilkerson F.P."/>
            <person name="Rokhsar D.S."/>
        </authorList>
    </citation>
    <scope>NUCLEOTIDE SEQUENCE [LARGE SCALE GENOMIC DNA]</scope>
    <source>
        <strain evidence="8 9">CCMP1335</strain>
    </source>
</reference>
<evidence type="ECO:0000256" key="4">
    <source>
        <dbReference type="ARBA" id="ARBA00023163"/>
    </source>
</evidence>
<feature type="compositionally biased region" description="Low complexity" evidence="6">
    <location>
        <begin position="119"/>
        <end position="143"/>
    </location>
</feature>
<dbReference type="PANTHER" id="PTHR13044:SF14">
    <property type="entry name" value="CRYPTOCEPHAL, ISOFORM A"/>
    <property type="match status" value="1"/>
</dbReference>
<gene>
    <name evidence="8" type="ORF">THAPSDRAFT_10360</name>
</gene>
<dbReference type="InterPro" id="IPR004827">
    <property type="entry name" value="bZIP"/>
</dbReference>
<evidence type="ECO:0000313" key="9">
    <source>
        <dbReference type="Proteomes" id="UP000001449"/>
    </source>
</evidence>
<dbReference type="PROSITE" id="PS50217">
    <property type="entry name" value="BZIP"/>
    <property type="match status" value="1"/>
</dbReference>
<dbReference type="SMART" id="SM00338">
    <property type="entry name" value="BRLZ"/>
    <property type="match status" value="1"/>
</dbReference>
<proteinExistence type="predicted"/>
<feature type="region of interest" description="Disordered" evidence="6">
    <location>
        <begin position="119"/>
        <end position="190"/>
    </location>
</feature>
<evidence type="ECO:0000256" key="1">
    <source>
        <dbReference type="ARBA" id="ARBA00004123"/>
    </source>
</evidence>
<dbReference type="CDD" id="cd14687">
    <property type="entry name" value="bZIP_ATF2"/>
    <property type="match status" value="1"/>
</dbReference>
<evidence type="ECO:0000256" key="3">
    <source>
        <dbReference type="ARBA" id="ARBA00023125"/>
    </source>
</evidence>
<dbReference type="GO" id="GO:0003700">
    <property type="term" value="F:DNA-binding transcription factor activity"/>
    <property type="evidence" value="ECO:0007669"/>
    <property type="project" value="InterPro"/>
</dbReference>
<protein>
    <recommendedName>
        <fullName evidence="7">BZIP domain-containing protein</fullName>
    </recommendedName>
</protein>
<keyword evidence="3" id="KW-0238">DNA-binding</keyword>
<dbReference type="AlphaFoldDB" id="B8LCF1"/>
<reference evidence="8 9" key="2">
    <citation type="journal article" date="2008" name="Nature">
        <title>The Phaeodactylum genome reveals the evolutionary history of diatom genomes.</title>
        <authorList>
            <person name="Bowler C."/>
            <person name="Allen A.E."/>
            <person name="Badger J.H."/>
            <person name="Grimwood J."/>
            <person name="Jabbari K."/>
            <person name="Kuo A."/>
            <person name="Maheswari U."/>
            <person name="Martens C."/>
            <person name="Maumus F."/>
            <person name="Otillar R.P."/>
            <person name="Rayko E."/>
            <person name="Salamov A."/>
            <person name="Vandepoele K."/>
            <person name="Beszteri B."/>
            <person name="Gruber A."/>
            <person name="Heijde M."/>
            <person name="Katinka M."/>
            <person name="Mock T."/>
            <person name="Valentin K."/>
            <person name="Verret F."/>
            <person name="Berges J.A."/>
            <person name="Brownlee C."/>
            <person name="Cadoret J.P."/>
            <person name="Chiovitti A."/>
            <person name="Choi C.J."/>
            <person name="Coesel S."/>
            <person name="De Martino A."/>
            <person name="Detter J.C."/>
            <person name="Durkin C."/>
            <person name="Falciatore A."/>
            <person name="Fournet J."/>
            <person name="Haruta M."/>
            <person name="Huysman M.J."/>
            <person name="Jenkins B.D."/>
            <person name="Jiroutova K."/>
            <person name="Jorgensen R.E."/>
            <person name="Joubert Y."/>
            <person name="Kaplan A."/>
            <person name="Kroger N."/>
            <person name="Kroth P.G."/>
            <person name="La Roche J."/>
            <person name="Lindquist E."/>
            <person name="Lommer M."/>
            <person name="Martin-Jezequel V."/>
            <person name="Lopez P.J."/>
            <person name="Lucas S."/>
            <person name="Mangogna M."/>
            <person name="McGinnis K."/>
            <person name="Medlin L.K."/>
            <person name="Montsant A."/>
            <person name="Oudot-Le Secq M.P."/>
            <person name="Napoli C."/>
            <person name="Obornik M."/>
            <person name="Parker M.S."/>
            <person name="Petit J.L."/>
            <person name="Porcel B.M."/>
            <person name="Poulsen N."/>
            <person name="Robison M."/>
            <person name="Rychlewski L."/>
            <person name="Rynearson T.A."/>
            <person name="Schmutz J."/>
            <person name="Shapiro H."/>
            <person name="Siaut M."/>
            <person name="Stanley M."/>
            <person name="Sussman M.R."/>
            <person name="Taylor A.R."/>
            <person name="Vardi A."/>
            <person name="von Dassow P."/>
            <person name="Vyverman W."/>
            <person name="Willis A."/>
            <person name="Wyrwicz L.S."/>
            <person name="Rokhsar D.S."/>
            <person name="Weissenbach J."/>
            <person name="Armbrust E.V."/>
            <person name="Green B.R."/>
            <person name="Van de Peer Y."/>
            <person name="Grigoriev I.V."/>
        </authorList>
    </citation>
    <scope>NUCLEOTIDE SEQUENCE [LARGE SCALE GENOMIC DNA]</scope>
    <source>
        <strain evidence="8 9">CCMP1335</strain>
    </source>
</reference>
<evidence type="ECO:0000313" key="8">
    <source>
        <dbReference type="EMBL" id="EED86886.1"/>
    </source>
</evidence>
<evidence type="ECO:0000256" key="2">
    <source>
        <dbReference type="ARBA" id="ARBA00023015"/>
    </source>
</evidence>
<dbReference type="InParanoid" id="B8LCF1"/>
<comment type="subcellular location">
    <subcellularLocation>
        <location evidence="1">Nucleus</location>
    </subcellularLocation>
</comment>
<keyword evidence="5" id="KW-0539">Nucleus</keyword>
<evidence type="ECO:0000259" key="7">
    <source>
        <dbReference type="PROSITE" id="PS50217"/>
    </source>
</evidence>
<dbReference type="GO" id="GO:0005634">
    <property type="term" value="C:nucleus"/>
    <property type="evidence" value="ECO:0007669"/>
    <property type="project" value="UniProtKB-SubCell"/>
</dbReference>
<name>B8LCF1_THAPS</name>
<dbReference type="Proteomes" id="UP000001449">
    <property type="component" value="Chromosome 16"/>
</dbReference>
<dbReference type="GeneID" id="7442493"/>
<keyword evidence="4" id="KW-0804">Transcription</keyword>
<evidence type="ECO:0000256" key="5">
    <source>
        <dbReference type="ARBA" id="ARBA00023242"/>
    </source>
</evidence>